<evidence type="ECO:0000313" key="13">
    <source>
        <dbReference type="Proteomes" id="UP000075243"/>
    </source>
</evidence>
<proteinExistence type="inferred from homology"/>
<keyword evidence="9" id="KW-0063">Aspartyl esterase</keyword>
<dbReference type="PANTHER" id="PTHR31321">
    <property type="entry name" value="ACYL-COA THIOESTER HYDROLASE YBHC-RELATED"/>
    <property type="match status" value="1"/>
</dbReference>
<keyword evidence="13" id="KW-1185">Reference proteome</keyword>
<feature type="chain" id="PRO_5011110828" description="pectinesterase" evidence="10">
    <location>
        <begin position="27"/>
        <end position="322"/>
    </location>
</feature>
<evidence type="ECO:0000256" key="7">
    <source>
        <dbReference type="ARBA" id="ARBA00022729"/>
    </source>
</evidence>
<gene>
    <name evidence="12" type="ORF">KK1_004081</name>
</gene>
<dbReference type="EC" id="3.1.1.11" evidence="4"/>
<feature type="domain" description="Pectinesterase catalytic" evidence="11">
    <location>
        <begin position="33"/>
        <end position="308"/>
    </location>
</feature>
<dbReference type="PANTHER" id="PTHR31321:SF126">
    <property type="entry name" value="PECTINESTERASE"/>
    <property type="match status" value="1"/>
</dbReference>
<feature type="signal peptide" evidence="10">
    <location>
        <begin position="1"/>
        <end position="26"/>
    </location>
</feature>
<dbReference type="InterPro" id="IPR012334">
    <property type="entry name" value="Pectin_lyas_fold"/>
</dbReference>
<evidence type="ECO:0000256" key="1">
    <source>
        <dbReference type="ARBA" id="ARBA00004191"/>
    </source>
</evidence>
<keyword evidence="8" id="KW-0378">Hydrolase</keyword>
<comment type="subcellular location">
    <subcellularLocation>
        <location evidence="1">Secreted</location>
        <location evidence="1">Cell wall</location>
    </subcellularLocation>
</comment>
<comment type="similarity">
    <text evidence="3">Belongs to the pectinesterase family.</text>
</comment>
<name>A0A151SSS7_CAJCA</name>
<keyword evidence="5" id="KW-0134">Cell wall</keyword>
<dbReference type="Pfam" id="PF01095">
    <property type="entry name" value="Pectinesterase"/>
    <property type="match status" value="1"/>
</dbReference>
<dbReference type="AlphaFoldDB" id="A0A151SSS7"/>
<evidence type="ECO:0000259" key="11">
    <source>
        <dbReference type="Pfam" id="PF01095"/>
    </source>
</evidence>
<dbReference type="InterPro" id="IPR000070">
    <property type="entry name" value="Pectinesterase_cat"/>
</dbReference>
<accession>A0A151SSS7</accession>
<dbReference type="GO" id="GO:0030599">
    <property type="term" value="F:pectinesterase activity"/>
    <property type="evidence" value="ECO:0007669"/>
    <property type="project" value="UniProtKB-EC"/>
</dbReference>
<reference evidence="12 13" key="1">
    <citation type="journal article" date="2012" name="Nat. Biotechnol.">
        <title>Draft genome sequence of pigeonpea (Cajanus cajan), an orphan legume crop of resource-poor farmers.</title>
        <authorList>
            <person name="Varshney R.K."/>
            <person name="Chen W."/>
            <person name="Li Y."/>
            <person name="Bharti A.K."/>
            <person name="Saxena R.K."/>
            <person name="Schlueter J.A."/>
            <person name="Donoghue M.T."/>
            <person name="Azam S."/>
            <person name="Fan G."/>
            <person name="Whaley A.M."/>
            <person name="Farmer A.D."/>
            <person name="Sheridan J."/>
            <person name="Iwata A."/>
            <person name="Tuteja R."/>
            <person name="Penmetsa R.V."/>
            <person name="Wu W."/>
            <person name="Upadhyaya H.D."/>
            <person name="Yang S.P."/>
            <person name="Shah T."/>
            <person name="Saxena K.B."/>
            <person name="Michael T."/>
            <person name="McCombie W.R."/>
            <person name="Yang B."/>
            <person name="Zhang G."/>
            <person name="Yang H."/>
            <person name="Wang J."/>
            <person name="Spillane C."/>
            <person name="Cook D.R."/>
            <person name="May G.D."/>
            <person name="Xu X."/>
            <person name="Jackson S.A."/>
        </authorList>
    </citation>
    <scope>NUCLEOTIDE SEQUENCE [LARGE SCALE GENOMIC DNA]</scope>
    <source>
        <strain evidence="13">cv. Asha</strain>
    </source>
</reference>
<organism evidence="12 13">
    <name type="scientific">Cajanus cajan</name>
    <name type="common">Pigeon pea</name>
    <name type="synonym">Cajanus indicus</name>
    <dbReference type="NCBI Taxonomy" id="3821"/>
    <lineage>
        <taxon>Eukaryota</taxon>
        <taxon>Viridiplantae</taxon>
        <taxon>Streptophyta</taxon>
        <taxon>Embryophyta</taxon>
        <taxon>Tracheophyta</taxon>
        <taxon>Spermatophyta</taxon>
        <taxon>Magnoliopsida</taxon>
        <taxon>eudicotyledons</taxon>
        <taxon>Gunneridae</taxon>
        <taxon>Pentapetalae</taxon>
        <taxon>rosids</taxon>
        <taxon>fabids</taxon>
        <taxon>Fabales</taxon>
        <taxon>Fabaceae</taxon>
        <taxon>Papilionoideae</taxon>
        <taxon>50 kb inversion clade</taxon>
        <taxon>NPAAA clade</taxon>
        <taxon>indigoferoid/millettioid clade</taxon>
        <taxon>Phaseoleae</taxon>
        <taxon>Cajanus</taxon>
    </lineage>
</organism>
<dbReference type="EMBL" id="CM003613">
    <property type="protein sequence ID" value="KYP57802.1"/>
    <property type="molecule type" value="Genomic_DNA"/>
</dbReference>
<evidence type="ECO:0000256" key="6">
    <source>
        <dbReference type="ARBA" id="ARBA00022525"/>
    </source>
</evidence>
<dbReference type="InterPro" id="IPR011050">
    <property type="entry name" value="Pectin_lyase_fold/virulence"/>
</dbReference>
<dbReference type="STRING" id="3821.A0A151SSS7"/>
<evidence type="ECO:0000313" key="12">
    <source>
        <dbReference type="EMBL" id="KYP57802.1"/>
    </source>
</evidence>
<evidence type="ECO:0000256" key="5">
    <source>
        <dbReference type="ARBA" id="ARBA00022512"/>
    </source>
</evidence>
<dbReference type="Gene3D" id="2.160.20.10">
    <property type="entry name" value="Single-stranded right-handed beta-helix, Pectin lyase-like"/>
    <property type="match status" value="1"/>
</dbReference>
<evidence type="ECO:0000256" key="2">
    <source>
        <dbReference type="ARBA" id="ARBA00005184"/>
    </source>
</evidence>
<evidence type="ECO:0000256" key="8">
    <source>
        <dbReference type="ARBA" id="ARBA00022801"/>
    </source>
</evidence>
<evidence type="ECO:0000256" key="9">
    <source>
        <dbReference type="ARBA" id="ARBA00023085"/>
    </source>
</evidence>
<dbReference type="UniPathway" id="UPA00545">
    <property type="reaction ID" value="UER00823"/>
</dbReference>
<dbReference type="GO" id="GO:0045490">
    <property type="term" value="P:pectin catabolic process"/>
    <property type="evidence" value="ECO:0007669"/>
    <property type="project" value="UniProtKB-UniPathway"/>
</dbReference>
<keyword evidence="6" id="KW-0964">Secreted</keyword>
<dbReference type="Proteomes" id="UP000075243">
    <property type="component" value="Chromosome 11"/>
</dbReference>
<dbReference type="OrthoDB" id="2019149at2759"/>
<evidence type="ECO:0000256" key="10">
    <source>
        <dbReference type="SAM" id="SignalP"/>
    </source>
</evidence>
<dbReference type="Gramene" id="C.cajan_03986.t">
    <property type="protein sequence ID" value="C.cajan_03986.t"/>
    <property type="gene ID" value="C.cajan_03986"/>
</dbReference>
<keyword evidence="7 10" id="KW-0732">Signal</keyword>
<comment type="pathway">
    <text evidence="2">Glycan metabolism; pectin degradation; 2-dehydro-3-deoxy-D-gluconate from pectin: step 1/5.</text>
</comment>
<dbReference type="SUPFAM" id="SSF51126">
    <property type="entry name" value="Pectin lyase-like"/>
    <property type="match status" value="1"/>
</dbReference>
<evidence type="ECO:0000256" key="4">
    <source>
        <dbReference type="ARBA" id="ARBA00013229"/>
    </source>
</evidence>
<evidence type="ECO:0000256" key="3">
    <source>
        <dbReference type="ARBA" id="ARBA00008891"/>
    </source>
</evidence>
<sequence>MGHVESGARFLVALTVLALLLVLSAATDGYRLVTVRKDGLGDFTTVTDAVNSIPSGNSERVVVWIGFGVYREKIKIDRSKPMVTFQGEMGFFNQMPLITYNATALHYGTVESATVAVESDYFIASNIAFENSAPMPDEHSVGAQAVAMTIAGDNAVFSNCKFLGFQDTLCDDRGSHLFKNCYIRGTYDFIFGNGKSVYLRTTIESVTKGLSVITAQGRESLTDDTGFTFVDCNIIGGGNGNTYLGRAWKKSPRIVFANTYMGPLINSRGWLLDDQHPQSESNQTIYYGEYMCFGPGAVPSGRVKFRKTMSYQDVLPFLSNAE</sequence>
<dbReference type="OMA" id="WIAVNTM"/>
<protein>
    <recommendedName>
        <fullName evidence="4">pectinesterase</fullName>
        <ecNumber evidence="4">3.1.1.11</ecNumber>
    </recommendedName>
</protein>
<dbReference type="GO" id="GO:0042545">
    <property type="term" value="P:cell wall modification"/>
    <property type="evidence" value="ECO:0007669"/>
    <property type="project" value="InterPro"/>
</dbReference>
<dbReference type="FunFam" id="2.160.20.10:FF:000008">
    <property type="entry name" value="Pectinesterase"/>
    <property type="match status" value="1"/>
</dbReference>